<evidence type="ECO:0000313" key="1">
    <source>
        <dbReference type="EMBL" id="KAH3888794.1"/>
    </source>
</evidence>
<dbReference type="AlphaFoldDB" id="A0A9D4S1A6"/>
<dbReference type="Proteomes" id="UP000828390">
    <property type="component" value="Unassembled WGS sequence"/>
</dbReference>
<reference evidence="1" key="1">
    <citation type="journal article" date="2019" name="bioRxiv">
        <title>The Genome of the Zebra Mussel, Dreissena polymorpha: A Resource for Invasive Species Research.</title>
        <authorList>
            <person name="McCartney M.A."/>
            <person name="Auch B."/>
            <person name="Kono T."/>
            <person name="Mallez S."/>
            <person name="Zhang Y."/>
            <person name="Obille A."/>
            <person name="Becker A."/>
            <person name="Abrahante J.E."/>
            <person name="Garbe J."/>
            <person name="Badalamenti J.P."/>
            <person name="Herman A."/>
            <person name="Mangelson H."/>
            <person name="Liachko I."/>
            <person name="Sullivan S."/>
            <person name="Sone E.D."/>
            <person name="Koren S."/>
            <person name="Silverstein K.A.T."/>
            <person name="Beckman K.B."/>
            <person name="Gohl D.M."/>
        </authorList>
    </citation>
    <scope>NUCLEOTIDE SEQUENCE</scope>
    <source>
        <strain evidence="1">Duluth1</strain>
        <tissue evidence="1">Whole animal</tissue>
    </source>
</reference>
<keyword evidence="2" id="KW-1185">Reference proteome</keyword>
<dbReference type="EMBL" id="JAIWYP010000001">
    <property type="protein sequence ID" value="KAH3888794.1"/>
    <property type="molecule type" value="Genomic_DNA"/>
</dbReference>
<reference evidence="1" key="2">
    <citation type="submission" date="2020-11" db="EMBL/GenBank/DDBJ databases">
        <authorList>
            <person name="McCartney M.A."/>
            <person name="Auch B."/>
            <person name="Kono T."/>
            <person name="Mallez S."/>
            <person name="Becker A."/>
            <person name="Gohl D.M."/>
            <person name="Silverstein K.A.T."/>
            <person name="Koren S."/>
            <person name="Bechman K.B."/>
            <person name="Herman A."/>
            <person name="Abrahante J.E."/>
            <person name="Garbe J."/>
        </authorList>
    </citation>
    <scope>NUCLEOTIDE SEQUENCE</scope>
    <source>
        <strain evidence="1">Duluth1</strain>
        <tissue evidence="1">Whole animal</tissue>
    </source>
</reference>
<protein>
    <submittedName>
        <fullName evidence="1">Uncharacterized protein</fullName>
    </submittedName>
</protein>
<name>A0A9D4S1A6_DREPO</name>
<evidence type="ECO:0000313" key="2">
    <source>
        <dbReference type="Proteomes" id="UP000828390"/>
    </source>
</evidence>
<comment type="caution">
    <text evidence="1">The sequence shown here is derived from an EMBL/GenBank/DDBJ whole genome shotgun (WGS) entry which is preliminary data.</text>
</comment>
<gene>
    <name evidence="1" type="ORF">DPMN_012834</name>
</gene>
<accession>A0A9D4S1A6</accession>
<proteinExistence type="predicted"/>
<sequence length="68" mass="7441">MTGLMTTISVSGMTNDKIQMLNTLNDDITIKTSNIVTEAGKISQSLEDCHCKIRGLRIDLQASNKKSL</sequence>
<organism evidence="1 2">
    <name type="scientific">Dreissena polymorpha</name>
    <name type="common">Zebra mussel</name>
    <name type="synonym">Mytilus polymorpha</name>
    <dbReference type="NCBI Taxonomy" id="45954"/>
    <lineage>
        <taxon>Eukaryota</taxon>
        <taxon>Metazoa</taxon>
        <taxon>Spiralia</taxon>
        <taxon>Lophotrochozoa</taxon>
        <taxon>Mollusca</taxon>
        <taxon>Bivalvia</taxon>
        <taxon>Autobranchia</taxon>
        <taxon>Heteroconchia</taxon>
        <taxon>Euheterodonta</taxon>
        <taxon>Imparidentia</taxon>
        <taxon>Neoheterodontei</taxon>
        <taxon>Myida</taxon>
        <taxon>Dreissenoidea</taxon>
        <taxon>Dreissenidae</taxon>
        <taxon>Dreissena</taxon>
    </lineage>
</organism>